<organism evidence="2 3">
    <name type="scientific">Nocardia speluncae</name>
    <dbReference type="NCBI Taxonomy" id="419477"/>
    <lineage>
        <taxon>Bacteria</taxon>
        <taxon>Bacillati</taxon>
        <taxon>Actinomycetota</taxon>
        <taxon>Actinomycetes</taxon>
        <taxon>Mycobacteriales</taxon>
        <taxon>Nocardiaceae</taxon>
        <taxon>Nocardia</taxon>
    </lineage>
</organism>
<dbReference type="SUPFAM" id="SSF69118">
    <property type="entry name" value="AhpD-like"/>
    <property type="match status" value="1"/>
</dbReference>
<sequence length="176" mass="19968">MRVPPLPADRWDEDVDDALRVMLPRRLRNPESASNALSTLARHPALTKAFLTLNVHLLFRSPLPARLREIAILRVAHLRDCVYEWNHHREAARTEGITDDEIAGVARGEAADAVDQLILRTVDELEEKSNLSDATWDGLCAHLDEHQRMDLIFTIGTYNTLAAAFNTFGTRSEYER</sequence>
<dbReference type="Gene3D" id="1.20.1290.10">
    <property type="entry name" value="AhpD-like"/>
    <property type="match status" value="1"/>
</dbReference>
<evidence type="ECO:0000259" key="1">
    <source>
        <dbReference type="Pfam" id="PF02627"/>
    </source>
</evidence>
<dbReference type="GO" id="GO:0051920">
    <property type="term" value="F:peroxiredoxin activity"/>
    <property type="evidence" value="ECO:0007669"/>
    <property type="project" value="InterPro"/>
</dbReference>
<accession>A0A846XDZ5</accession>
<dbReference type="InterPro" id="IPR029032">
    <property type="entry name" value="AhpD-like"/>
</dbReference>
<dbReference type="PANTHER" id="PTHR34846">
    <property type="entry name" value="4-CARBOXYMUCONOLACTONE DECARBOXYLASE FAMILY PROTEIN (AFU_ORTHOLOGUE AFUA_6G11590)"/>
    <property type="match status" value="1"/>
</dbReference>
<dbReference type="AlphaFoldDB" id="A0A846XDZ5"/>
<keyword evidence="3" id="KW-1185">Reference proteome</keyword>
<dbReference type="Pfam" id="PF02627">
    <property type="entry name" value="CMD"/>
    <property type="match status" value="1"/>
</dbReference>
<evidence type="ECO:0000313" key="3">
    <source>
        <dbReference type="Proteomes" id="UP000565715"/>
    </source>
</evidence>
<name>A0A846XDZ5_9NOCA</name>
<dbReference type="EMBL" id="JAAXOO010000002">
    <property type="protein sequence ID" value="NKY33607.1"/>
    <property type="molecule type" value="Genomic_DNA"/>
</dbReference>
<dbReference type="Proteomes" id="UP000565715">
    <property type="component" value="Unassembled WGS sequence"/>
</dbReference>
<dbReference type="RefSeq" id="WP_068047512.1">
    <property type="nucleotide sequence ID" value="NZ_JAAXOO010000002.1"/>
</dbReference>
<evidence type="ECO:0000313" key="2">
    <source>
        <dbReference type="EMBL" id="NKY33607.1"/>
    </source>
</evidence>
<comment type="caution">
    <text evidence="2">The sequence shown here is derived from an EMBL/GenBank/DDBJ whole genome shotgun (WGS) entry which is preliminary data.</text>
</comment>
<proteinExistence type="predicted"/>
<dbReference type="PANTHER" id="PTHR34846:SF5">
    <property type="entry name" value="CARBOXYMUCONOLACTONE DECARBOXYLASE-LIKE DOMAIN-CONTAINING PROTEIN"/>
    <property type="match status" value="1"/>
</dbReference>
<reference evidence="2 3" key="1">
    <citation type="submission" date="2020-04" db="EMBL/GenBank/DDBJ databases">
        <title>MicrobeNet Type strains.</title>
        <authorList>
            <person name="Nicholson A.C."/>
        </authorList>
    </citation>
    <scope>NUCLEOTIDE SEQUENCE [LARGE SCALE GENOMIC DNA]</scope>
    <source>
        <strain evidence="2 3">DSM 45078</strain>
    </source>
</reference>
<feature type="domain" description="Carboxymuconolactone decarboxylase-like" evidence="1">
    <location>
        <begin position="44"/>
        <end position="113"/>
    </location>
</feature>
<dbReference type="InterPro" id="IPR003779">
    <property type="entry name" value="CMD-like"/>
</dbReference>
<gene>
    <name evidence="2" type="ORF">HGA13_11040</name>
</gene>
<protein>
    <submittedName>
        <fullName evidence="2">Carboxymuconolactone decarboxylase family protein</fullName>
    </submittedName>
</protein>